<comment type="caution">
    <text evidence="3">The sequence shown here is derived from an EMBL/GenBank/DDBJ whole genome shotgun (WGS) entry which is preliminary data.</text>
</comment>
<dbReference type="SUPFAM" id="SSF49265">
    <property type="entry name" value="Fibronectin type III"/>
    <property type="match status" value="1"/>
</dbReference>
<dbReference type="PROSITE" id="PS51782">
    <property type="entry name" value="LYSM"/>
    <property type="match status" value="1"/>
</dbReference>
<dbReference type="InterPro" id="IPR018392">
    <property type="entry name" value="LysM"/>
</dbReference>
<dbReference type="Gene3D" id="2.60.120.1440">
    <property type="match status" value="1"/>
</dbReference>
<accession>A0ABW2IC45</accession>
<reference evidence="4" key="1">
    <citation type="journal article" date="2019" name="Int. J. Syst. Evol. Microbiol.">
        <title>The Global Catalogue of Microorganisms (GCM) 10K type strain sequencing project: providing services to taxonomists for standard genome sequencing and annotation.</title>
        <authorList>
            <consortium name="The Broad Institute Genomics Platform"/>
            <consortium name="The Broad Institute Genome Sequencing Center for Infectious Disease"/>
            <person name="Wu L."/>
            <person name="Ma J."/>
        </authorList>
    </citation>
    <scope>NUCLEOTIDE SEQUENCE [LARGE SCALE GENOMIC DNA]</scope>
    <source>
        <strain evidence="4">KACC 12508</strain>
    </source>
</reference>
<dbReference type="InterPro" id="IPR036116">
    <property type="entry name" value="FN3_sf"/>
</dbReference>
<organism evidence="3 4">
    <name type="scientific">Herminiimonas glaciei</name>
    <dbReference type="NCBI Taxonomy" id="523788"/>
    <lineage>
        <taxon>Bacteria</taxon>
        <taxon>Pseudomonadati</taxon>
        <taxon>Pseudomonadota</taxon>
        <taxon>Betaproteobacteria</taxon>
        <taxon>Burkholderiales</taxon>
        <taxon>Oxalobacteraceae</taxon>
        <taxon>Herminiimonas</taxon>
    </lineage>
</organism>
<feature type="domain" description="LysM" evidence="2">
    <location>
        <begin position="41"/>
        <end position="88"/>
    </location>
</feature>
<keyword evidence="4" id="KW-1185">Reference proteome</keyword>
<dbReference type="Gene3D" id="2.60.40.10">
    <property type="entry name" value="Immunoglobulins"/>
    <property type="match status" value="1"/>
</dbReference>
<evidence type="ECO:0000313" key="3">
    <source>
        <dbReference type="EMBL" id="MFC7288549.1"/>
    </source>
</evidence>
<evidence type="ECO:0000313" key="4">
    <source>
        <dbReference type="Proteomes" id="UP001596542"/>
    </source>
</evidence>
<evidence type="ECO:0000259" key="2">
    <source>
        <dbReference type="PROSITE" id="PS51782"/>
    </source>
</evidence>
<evidence type="ECO:0000256" key="1">
    <source>
        <dbReference type="SAM" id="SignalP"/>
    </source>
</evidence>
<gene>
    <name evidence="3" type="ORF">ACFQPC_10925</name>
</gene>
<sequence>MRITLHKLMLVLALAIGQTPIVWAAASTAAPGSITVQSSGITYYAQAGDTLMSIAQRLTTKTGNWVALGTINRISKDSNIPIGTGIIIPTELLADEPTDATVIARNGNIIATAADGRAMTIDIGSKVAEGMRITTGSNSFLTLSLADESRISIPSNSNVLLAKLRKSLYTASPRTEVKLLRGRVVSRVSPLDTNKGRFEVRTPASVAGVRGTHFRVGLNGDKVATEVLDGHVAVGLPQTPEARMLDSVKGNIIAGHSVGRAVDLLPAPQLANMPYRLNGNAQFTFTPVKGARAYHVQLAQDAETLHMLAETKGNSPEVVLENIQEGNYFAQISAIDERGLEGMPRTLAVTIKNRLAPQKEAAAQDAPSVVNNYSKELELRWNGSATQKYNIQVARDVEFTWLLFNSNVTGNEIKLPRPSFGTYFTRVQSVNADGSSNPYSSAQTLIVTDQWIINDGHPLRGKEAAARDGNRATDRQ</sequence>
<dbReference type="InterPro" id="IPR036779">
    <property type="entry name" value="LysM_dom_sf"/>
</dbReference>
<dbReference type="EMBL" id="JBHTBU010000002">
    <property type="protein sequence ID" value="MFC7288549.1"/>
    <property type="molecule type" value="Genomic_DNA"/>
</dbReference>
<dbReference type="RefSeq" id="WP_382271928.1">
    <property type="nucleotide sequence ID" value="NZ_JBHTBU010000002.1"/>
</dbReference>
<feature type="signal peptide" evidence="1">
    <location>
        <begin position="1"/>
        <end position="24"/>
    </location>
</feature>
<proteinExistence type="predicted"/>
<feature type="chain" id="PRO_5045142803" evidence="1">
    <location>
        <begin position="25"/>
        <end position="476"/>
    </location>
</feature>
<name>A0ABW2IC45_9BURK</name>
<keyword evidence="1" id="KW-0732">Signal</keyword>
<dbReference type="Pfam" id="PF04773">
    <property type="entry name" value="FecR"/>
    <property type="match status" value="1"/>
</dbReference>
<dbReference type="Proteomes" id="UP001596542">
    <property type="component" value="Unassembled WGS sequence"/>
</dbReference>
<dbReference type="PANTHER" id="PTHR38731:SF1">
    <property type="entry name" value="FECR PROTEIN DOMAIN-CONTAINING PROTEIN"/>
    <property type="match status" value="1"/>
</dbReference>
<dbReference type="InterPro" id="IPR013783">
    <property type="entry name" value="Ig-like_fold"/>
</dbReference>
<protein>
    <submittedName>
        <fullName evidence="3">FecR domain-containing protein</fullName>
    </submittedName>
</protein>
<dbReference type="Gene3D" id="3.10.350.10">
    <property type="entry name" value="LysM domain"/>
    <property type="match status" value="1"/>
</dbReference>
<dbReference type="InterPro" id="IPR006860">
    <property type="entry name" value="FecR"/>
</dbReference>
<dbReference type="PANTHER" id="PTHR38731">
    <property type="entry name" value="LIPL45-RELATED LIPOPROTEIN-RELATED"/>
    <property type="match status" value="1"/>
</dbReference>
<dbReference type="SMART" id="SM00257">
    <property type="entry name" value="LysM"/>
    <property type="match status" value="1"/>
</dbReference>